<keyword evidence="3" id="KW-0964">Secreted</keyword>
<dbReference type="SMART" id="SM00277">
    <property type="entry name" value="GRAN"/>
    <property type="match status" value="7"/>
</dbReference>
<protein>
    <recommendedName>
        <fullName evidence="6">Granulins domain-containing protein</fullName>
    </recommendedName>
</protein>
<dbReference type="KEGG" id="ovi:T265_10096"/>
<name>A0A075A2M3_OPIVI</name>
<comment type="similarity">
    <text evidence="2">Belongs to the granulin family.</text>
</comment>
<evidence type="ECO:0000256" key="4">
    <source>
        <dbReference type="ARBA" id="ARBA00023157"/>
    </source>
</evidence>
<dbReference type="SUPFAM" id="SSF57277">
    <property type="entry name" value="Granulin repeat"/>
    <property type="match status" value="5"/>
</dbReference>
<keyword evidence="5" id="KW-0732">Signal</keyword>
<feature type="domain" description="Granulins" evidence="6">
    <location>
        <begin position="699"/>
        <end position="712"/>
    </location>
</feature>
<comment type="subcellular location">
    <subcellularLocation>
        <location evidence="1">Secreted</location>
    </subcellularLocation>
</comment>
<feature type="domain" description="Granulins" evidence="6">
    <location>
        <begin position="266"/>
        <end position="279"/>
    </location>
</feature>
<dbReference type="AlphaFoldDB" id="A0A075A2M3"/>
<feature type="domain" description="Granulins" evidence="6">
    <location>
        <begin position="347"/>
        <end position="360"/>
    </location>
</feature>
<keyword evidence="8" id="KW-1185">Reference proteome</keyword>
<dbReference type="Gene3D" id="2.10.25.160">
    <property type="entry name" value="Granulin"/>
    <property type="match status" value="7"/>
</dbReference>
<feature type="domain" description="Granulins" evidence="6">
    <location>
        <begin position="424"/>
        <end position="437"/>
    </location>
</feature>
<feature type="signal peptide" evidence="5">
    <location>
        <begin position="1"/>
        <end position="39"/>
    </location>
</feature>
<dbReference type="PANTHER" id="PTHR12274">
    <property type="entry name" value="GRANULIN"/>
    <property type="match status" value="1"/>
</dbReference>
<dbReference type="EMBL" id="KL596953">
    <property type="protein sequence ID" value="KER21629.1"/>
    <property type="molecule type" value="Genomic_DNA"/>
</dbReference>
<dbReference type="RefSeq" id="XP_009174632.1">
    <property type="nucleotide sequence ID" value="XM_009176368.1"/>
</dbReference>
<dbReference type="Proteomes" id="UP000054324">
    <property type="component" value="Unassembled WGS sequence"/>
</dbReference>
<dbReference type="OrthoDB" id="5854875at2759"/>
<dbReference type="PANTHER" id="PTHR12274:SF3">
    <property type="entry name" value="PROGRANULIN"/>
    <property type="match status" value="1"/>
</dbReference>
<reference evidence="7 8" key="1">
    <citation type="submission" date="2013-11" db="EMBL/GenBank/DDBJ databases">
        <title>Opisthorchis viverrini - life in the bile duct.</title>
        <authorList>
            <person name="Young N.D."/>
            <person name="Nagarajan N."/>
            <person name="Lin S.J."/>
            <person name="Korhonen P.K."/>
            <person name="Jex A.R."/>
            <person name="Hall R.S."/>
            <person name="Safavi-Hemami H."/>
            <person name="Kaewkong W."/>
            <person name="Bertrand D."/>
            <person name="Gao S."/>
            <person name="Seet Q."/>
            <person name="Wongkham S."/>
            <person name="Teh B.T."/>
            <person name="Wongkham C."/>
            <person name="Intapan P.M."/>
            <person name="Maleewong W."/>
            <person name="Yang X."/>
            <person name="Hu M."/>
            <person name="Wang Z."/>
            <person name="Hofmann A."/>
            <person name="Sternberg P.W."/>
            <person name="Tan P."/>
            <person name="Wang J."/>
            <person name="Gasser R.B."/>
        </authorList>
    </citation>
    <scope>NUCLEOTIDE SEQUENCE [LARGE SCALE GENOMIC DNA]</scope>
</reference>
<sequence>MSVRDPLVSLRQYHNVARMVRPGLPILLVLLLTVGVLSGDPSCGLHCTESCCEISKGDFQCCPFVNVSTKDVHRVFVVQMEDLAALKGARVILMAYHVPSKLVHDDGFGQLDLNKPDVGTPTLCPDKKYTCPNNSTCCSLDNGSWGCCDLPNAVCCGDGLHCCPHGTECNAQKGECDPVEQVPLTNEVDPSLPLVFMSRLGISRTESDRVDQHTSVNDTAQRSWDAVTSSWVQCADELHQCPDGTTCCLDLFDQYACCPFPRAVCCADKEHCCPESYTCETETGLCRSSSASQRLQPVTEQAKPNDLTLNDEQLCPDGHSRCPYTHTCCQLADKTWGCCPLSEAVCCPDGLHCCPSGYKCNMEKETCVKNVVDTPLLQPSSLPSPSATRIACGNPEFQCDDGTTCCPLPNDEWACCPFANAVCCSDQAHCCPENTTCDLEHSRCVPKPTENRPSAADNLMISISQPMDPKADETCQMACPTGTCCKDSSGLTACCPFPNGVCCSDGLHCCPYGTRCDGHTMMCLPAGTTNRLPESIPWLVKTPARQQASTVDKPTVSKANVALLPPNITCPDRRHICKYNQTCCLHKTGVYACCPFANATCCRDRLHCCPANTTCDWFGNCVRKLNLQSKKDISDAHRMQPTTGQSSLPPALTNLNFQLGKPANAEWCGDLCPSSGFCCADRSGQPRRRCCPATAGVCCSDGEHCCPRGSRCTGNGKCLSESQNVQTSFAPYLIPAMSVNGVSAGFPQGFESQPPYARSIALKTTAARINPMFLLDFYYRRNVRKFTVCPDLERICGLNQQCCPSLEHHYTCAPKGVTCCPYTSDTYCPPGGVCSQDGLLCGPPPE</sequence>
<feature type="domain" description="Granulins" evidence="6">
    <location>
        <begin position="503"/>
        <end position="516"/>
    </location>
</feature>
<evidence type="ECO:0000256" key="2">
    <source>
        <dbReference type="ARBA" id="ARBA00010093"/>
    </source>
</evidence>
<dbReference type="GO" id="GO:0005576">
    <property type="term" value="C:extracellular region"/>
    <property type="evidence" value="ECO:0007669"/>
    <property type="project" value="UniProtKB-SubCell"/>
</dbReference>
<feature type="domain" description="Granulins" evidence="6">
    <location>
        <begin position="156"/>
        <end position="169"/>
    </location>
</feature>
<dbReference type="InterPro" id="IPR037277">
    <property type="entry name" value="Granulin_sf"/>
</dbReference>
<keyword evidence="4" id="KW-1015">Disulfide bond</keyword>
<dbReference type="InterPro" id="IPR000118">
    <property type="entry name" value="Granulin"/>
</dbReference>
<feature type="domain" description="Granulins" evidence="6">
    <location>
        <begin position="602"/>
        <end position="615"/>
    </location>
</feature>
<organism evidence="7 8">
    <name type="scientific">Opisthorchis viverrini</name>
    <name type="common">Southeast Asian liver fluke</name>
    <dbReference type="NCBI Taxonomy" id="6198"/>
    <lineage>
        <taxon>Eukaryota</taxon>
        <taxon>Metazoa</taxon>
        <taxon>Spiralia</taxon>
        <taxon>Lophotrochozoa</taxon>
        <taxon>Platyhelminthes</taxon>
        <taxon>Trematoda</taxon>
        <taxon>Digenea</taxon>
        <taxon>Opisthorchiida</taxon>
        <taxon>Opisthorchiata</taxon>
        <taxon>Opisthorchiidae</taxon>
        <taxon>Opisthorchis</taxon>
    </lineage>
</organism>
<evidence type="ECO:0000256" key="1">
    <source>
        <dbReference type="ARBA" id="ARBA00004613"/>
    </source>
</evidence>
<evidence type="ECO:0000256" key="5">
    <source>
        <dbReference type="SAM" id="SignalP"/>
    </source>
</evidence>
<dbReference type="Pfam" id="PF00396">
    <property type="entry name" value="Granulin"/>
    <property type="match status" value="7"/>
</dbReference>
<evidence type="ECO:0000259" key="6">
    <source>
        <dbReference type="PROSITE" id="PS00799"/>
    </source>
</evidence>
<dbReference type="GeneID" id="20324264"/>
<proteinExistence type="inferred from homology"/>
<feature type="chain" id="PRO_5001704477" description="Granulins domain-containing protein" evidence="5">
    <location>
        <begin position="40"/>
        <end position="846"/>
    </location>
</feature>
<evidence type="ECO:0000313" key="8">
    <source>
        <dbReference type="Proteomes" id="UP000054324"/>
    </source>
</evidence>
<dbReference type="CTD" id="20324264"/>
<gene>
    <name evidence="7" type="ORF">T265_10096</name>
</gene>
<dbReference type="InterPro" id="IPR039036">
    <property type="entry name" value="Granulin_fam"/>
</dbReference>
<dbReference type="PROSITE" id="PS00799">
    <property type="entry name" value="GRANULINS"/>
    <property type="match status" value="7"/>
</dbReference>
<accession>A0A075A2M3</accession>
<dbReference type="STRING" id="6198.A0A075A2M3"/>
<evidence type="ECO:0000256" key="3">
    <source>
        <dbReference type="ARBA" id="ARBA00022525"/>
    </source>
</evidence>
<evidence type="ECO:0000313" key="7">
    <source>
        <dbReference type="EMBL" id="KER21629.1"/>
    </source>
</evidence>